<comment type="caution">
    <text evidence="11">The sequence shown here is derived from an EMBL/GenBank/DDBJ whole genome shotgun (WGS) entry which is preliminary data.</text>
</comment>
<keyword evidence="7 9" id="KW-0472">Membrane</keyword>
<dbReference type="Proteomes" id="UP000215405">
    <property type="component" value="Unassembled WGS sequence"/>
</dbReference>
<dbReference type="PANTHER" id="PTHR35011">
    <property type="entry name" value="2,3-DIKETO-L-GULONATE TRAP TRANSPORTER SMALL PERMEASE PROTEIN YIAM"/>
    <property type="match status" value="1"/>
</dbReference>
<evidence type="ECO:0000313" key="11">
    <source>
        <dbReference type="EMBL" id="OXT02161.1"/>
    </source>
</evidence>
<accession>A0A231V297</accession>
<keyword evidence="2 9" id="KW-0813">Transport</keyword>
<evidence type="ECO:0000313" key="12">
    <source>
        <dbReference type="Proteomes" id="UP000215405"/>
    </source>
</evidence>
<dbReference type="RefSeq" id="WP_094076122.1">
    <property type="nucleotide sequence ID" value="NZ_NBYO01000001.1"/>
</dbReference>
<reference evidence="12" key="1">
    <citation type="journal article" date="2017" name="Int. J. Syst. Evol. Microbiol.">
        <title>Notoacmeibacter marinus gen. nov., sp. nov., isolated from the gut of a limpet and proposal of Notoacmeibacteraceae fam. nov. in the order Rhizobiales of the class Alphaproteobacteria.</title>
        <authorList>
            <person name="Huang Z."/>
            <person name="Guo F."/>
            <person name="Lai Q."/>
        </authorList>
    </citation>
    <scope>NUCLEOTIDE SEQUENCE [LARGE SCALE GENOMIC DNA]</scope>
    <source>
        <strain evidence="12">XMTR2A4</strain>
    </source>
</reference>
<organism evidence="11 12">
    <name type="scientific">Notoacmeibacter marinus</name>
    <dbReference type="NCBI Taxonomy" id="1876515"/>
    <lineage>
        <taxon>Bacteria</taxon>
        <taxon>Pseudomonadati</taxon>
        <taxon>Pseudomonadota</taxon>
        <taxon>Alphaproteobacteria</taxon>
        <taxon>Hyphomicrobiales</taxon>
        <taxon>Notoacmeibacteraceae</taxon>
        <taxon>Notoacmeibacter</taxon>
    </lineage>
</organism>
<feature type="transmembrane region" description="Helical" evidence="9">
    <location>
        <begin position="12"/>
        <end position="32"/>
    </location>
</feature>
<comment type="subcellular location">
    <subcellularLocation>
        <location evidence="1 9">Cell inner membrane</location>
        <topology evidence="1 9">Multi-pass membrane protein</topology>
    </subcellularLocation>
</comment>
<feature type="transmembrane region" description="Helical" evidence="9">
    <location>
        <begin position="44"/>
        <end position="62"/>
    </location>
</feature>
<keyword evidence="12" id="KW-1185">Reference proteome</keyword>
<evidence type="ECO:0000256" key="5">
    <source>
        <dbReference type="ARBA" id="ARBA00022692"/>
    </source>
</evidence>
<evidence type="ECO:0000256" key="2">
    <source>
        <dbReference type="ARBA" id="ARBA00022448"/>
    </source>
</evidence>
<evidence type="ECO:0000259" key="10">
    <source>
        <dbReference type="Pfam" id="PF04290"/>
    </source>
</evidence>
<feature type="transmembrane region" description="Helical" evidence="9">
    <location>
        <begin position="124"/>
        <end position="141"/>
    </location>
</feature>
<dbReference type="GO" id="GO:0005886">
    <property type="term" value="C:plasma membrane"/>
    <property type="evidence" value="ECO:0007669"/>
    <property type="project" value="UniProtKB-SubCell"/>
</dbReference>
<dbReference type="Pfam" id="PF04290">
    <property type="entry name" value="DctQ"/>
    <property type="match status" value="1"/>
</dbReference>
<comment type="function">
    <text evidence="9">Part of the tripartite ATP-independent periplasmic (TRAP) transport system.</text>
</comment>
<dbReference type="PANTHER" id="PTHR35011:SF4">
    <property type="entry name" value="SLL1102 PROTEIN"/>
    <property type="match status" value="1"/>
</dbReference>
<keyword evidence="3" id="KW-1003">Cell membrane</keyword>
<dbReference type="InterPro" id="IPR007387">
    <property type="entry name" value="TRAP_DctQ"/>
</dbReference>
<dbReference type="GO" id="GO:0022857">
    <property type="term" value="F:transmembrane transporter activity"/>
    <property type="evidence" value="ECO:0007669"/>
    <property type="project" value="UniProtKB-UniRule"/>
</dbReference>
<evidence type="ECO:0000256" key="4">
    <source>
        <dbReference type="ARBA" id="ARBA00022519"/>
    </source>
</evidence>
<gene>
    <name evidence="11" type="ORF">B7H23_04365</name>
</gene>
<evidence type="ECO:0000256" key="7">
    <source>
        <dbReference type="ARBA" id="ARBA00023136"/>
    </source>
</evidence>
<evidence type="ECO:0000256" key="9">
    <source>
        <dbReference type="RuleBase" id="RU369079"/>
    </source>
</evidence>
<dbReference type="InterPro" id="IPR055348">
    <property type="entry name" value="DctQ"/>
</dbReference>
<feature type="transmembrane region" description="Helical" evidence="9">
    <location>
        <begin position="83"/>
        <end position="104"/>
    </location>
</feature>
<keyword evidence="6 9" id="KW-1133">Transmembrane helix</keyword>
<evidence type="ECO:0000256" key="6">
    <source>
        <dbReference type="ARBA" id="ARBA00022989"/>
    </source>
</evidence>
<dbReference type="EMBL" id="NBYO01000001">
    <property type="protein sequence ID" value="OXT02161.1"/>
    <property type="molecule type" value="Genomic_DNA"/>
</dbReference>
<sequence>MLSKLDRWVAYCAMWAFFVLGVILVIEVIARYFFNAPTIWVEEVARLLFVWSVFGGAAYLFKDGDHIKVTILTDNLGRQKRKLLYLVSLGFVMICAGVIVYASIPLVVSALTSGKTTGSMLDMPSWPFDMALPVAMGLVVLRTGAECVKCLADDALSQKSNLPDG</sequence>
<evidence type="ECO:0000256" key="8">
    <source>
        <dbReference type="ARBA" id="ARBA00038436"/>
    </source>
</evidence>
<keyword evidence="5 9" id="KW-0812">Transmembrane</keyword>
<keyword evidence="4 9" id="KW-0997">Cell inner membrane</keyword>
<feature type="domain" description="Tripartite ATP-independent periplasmic transporters DctQ component" evidence="10">
    <location>
        <begin position="22"/>
        <end position="150"/>
    </location>
</feature>
<dbReference type="AlphaFoldDB" id="A0A231V297"/>
<comment type="similarity">
    <text evidence="8 9">Belongs to the TRAP transporter small permease family.</text>
</comment>
<evidence type="ECO:0000256" key="3">
    <source>
        <dbReference type="ARBA" id="ARBA00022475"/>
    </source>
</evidence>
<protein>
    <recommendedName>
        <fullName evidence="9">TRAP transporter small permease protein</fullName>
    </recommendedName>
</protein>
<evidence type="ECO:0000256" key="1">
    <source>
        <dbReference type="ARBA" id="ARBA00004429"/>
    </source>
</evidence>
<name>A0A231V297_9HYPH</name>
<proteinExistence type="inferred from homology"/>
<comment type="subunit">
    <text evidence="9">The complex comprises the extracytoplasmic solute receptor protein and the two transmembrane proteins.</text>
</comment>